<feature type="region of interest" description="Disordered" evidence="1">
    <location>
        <begin position="289"/>
        <end position="320"/>
    </location>
</feature>
<dbReference type="GO" id="GO:0000776">
    <property type="term" value="C:kinetochore"/>
    <property type="evidence" value="ECO:0007669"/>
    <property type="project" value="TreeGrafter"/>
</dbReference>
<dbReference type="GO" id="GO:0008017">
    <property type="term" value="F:microtubule binding"/>
    <property type="evidence" value="ECO:0007669"/>
    <property type="project" value="TreeGrafter"/>
</dbReference>
<dbReference type="OrthoDB" id="46159at2759"/>
<sequence length="969" mass="107726">MSRTAGKLPRLPVDSDEEERHLRKPQRSLSVSPQLRSRIQPTTLLGASRDAGAVDEEQFRLAFETFKPVSFQSGSELEKGLMDIHNVLTNPQEDWERRVDQLKRFRGYLVAGASSYDQFPKVMRYLEVALRTSARDLRSSVVREACISIAFLAETTGLDCERTAEFLLPTLILLIPNSAKVMSSSGLVAIRILLTNVHSQKLIPVITQECLSSKSKETRRACSEFVGICLSTFNVGTLERHVAGLRETIKTGISDADSDVRLLARRNYTEFAQHFPGQARDLYRELDVQKQRQLSGPQNPHPVSAPPVTPASFKSKPIPKSKTVNFNTNLGHNQPGYKAVPSAAQQRSASAVDAGAARRARVKLQPDPGYGRGAITPMHRLFAATDKRHLPAGNHQKPLSTEQNLRSTQVVTDIPRIVAALGSSNFLTKRDGLEALRDCFDQGEQLMPSELELLRSSFTRLIAESSPKVAVLVLDALLDFIRIHNLQIGSWLYELLAKLWSKQGSEASSAVDLKLERVLVLIRGLFPAQAQFVHVMRFISELPHTAPARTKLAALDFLTALINGVPLPGDDLKSSSVTRLGITKVITWCSDGKSEDLRQSSQRVLVLLNQLNCEGFVGIINSIDRQLRDEAIRMVNAYPRRPSAGSQESLGLPEESDLNRERTIKKSQSAQRSSPSPDGRQRVLLARAKEQRPHADNDENVNPLLESGGSRSTASPGIFVSRSTSAVVPNHIQDDIEEQVRYITSWPQAFESSPSSKRCQLLEHLHSVLGYLKEDVWQKHFLTVLPLLHDLLSKYAGESDLIAGVLVCFADLLRLRPGQMRQFPELSVVTLFDVQHNSSKIVSDAREKCALLIVRVFPCEVLGKILCPIIAHQEVPSESVAAVRLFTLMCQETENPESLVPVLPAIIPLLVQAYENSEESTMRKECVYGLIYAELCVGEELMTPYYKNLSASKIRLMSVYMKRAIQSNT</sequence>
<dbReference type="Proteomes" id="UP000192578">
    <property type="component" value="Unassembled WGS sequence"/>
</dbReference>
<dbReference type="GO" id="GO:0090307">
    <property type="term" value="P:mitotic spindle assembly"/>
    <property type="evidence" value="ECO:0007669"/>
    <property type="project" value="TreeGrafter"/>
</dbReference>
<feature type="compositionally biased region" description="Polar residues" evidence="1">
    <location>
        <begin position="666"/>
        <end position="676"/>
    </location>
</feature>
<organism evidence="3 4">
    <name type="scientific">Hypsibius exemplaris</name>
    <name type="common">Freshwater tardigrade</name>
    <dbReference type="NCBI Taxonomy" id="2072580"/>
    <lineage>
        <taxon>Eukaryota</taxon>
        <taxon>Metazoa</taxon>
        <taxon>Ecdysozoa</taxon>
        <taxon>Tardigrada</taxon>
        <taxon>Eutardigrada</taxon>
        <taxon>Parachela</taxon>
        <taxon>Hypsibioidea</taxon>
        <taxon>Hypsibiidae</taxon>
        <taxon>Hypsibius</taxon>
    </lineage>
</organism>
<evidence type="ECO:0000259" key="2">
    <source>
        <dbReference type="SMART" id="SM01349"/>
    </source>
</evidence>
<proteinExistence type="predicted"/>
<dbReference type="GO" id="GO:0072686">
    <property type="term" value="C:mitotic spindle"/>
    <property type="evidence" value="ECO:0007669"/>
    <property type="project" value="TreeGrafter"/>
</dbReference>
<dbReference type="GO" id="GO:0040001">
    <property type="term" value="P:establishment of mitotic spindle localization"/>
    <property type="evidence" value="ECO:0007669"/>
    <property type="project" value="TreeGrafter"/>
</dbReference>
<dbReference type="EMBL" id="MTYJ01000021">
    <property type="protein sequence ID" value="OQV21693.1"/>
    <property type="molecule type" value="Genomic_DNA"/>
</dbReference>
<dbReference type="InterPro" id="IPR016024">
    <property type="entry name" value="ARM-type_fold"/>
</dbReference>
<dbReference type="InterPro" id="IPR034085">
    <property type="entry name" value="TOG"/>
</dbReference>
<feature type="compositionally biased region" description="Pro residues" evidence="1">
    <location>
        <begin position="299"/>
        <end position="309"/>
    </location>
</feature>
<comment type="caution">
    <text evidence="3">The sequence shown here is derived from an EMBL/GenBank/DDBJ whole genome shotgun (WGS) entry which is preliminary data.</text>
</comment>
<dbReference type="PANTHER" id="PTHR21567:SF9">
    <property type="entry name" value="CLIP-ASSOCIATING PROTEIN"/>
    <property type="match status" value="1"/>
</dbReference>
<dbReference type="PANTHER" id="PTHR21567">
    <property type="entry name" value="CLASP"/>
    <property type="match status" value="1"/>
</dbReference>
<dbReference type="Pfam" id="PF12348">
    <property type="entry name" value="CLASP_N"/>
    <property type="match status" value="1"/>
</dbReference>
<dbReference type="GO" id="GO:0045180">
    <property type="term" value="C:basal cortex"/>
    <property type="evidence" value="ECO:0007669"/>
    <property type="project" value="TreeGrafter"/>
</dbReference>
<feature type="compositionally biased region" description="Basic and acidic residues" evidence="1">
    <location>
        <begin position="687"/>
        <end position="697"/>
    </location>
</feature>
<evidence type="ECO:0000256" key="1">
    <source>
        <dbReference type="SAM" id="MobiDB-lite"/>
    </source>
</evidence>
<reference evidence="4" key="1">
    <citation type="submission" date="2017-01" db="EMBL/GenBank/DDBJ databases">
        <title>Comparative genomics of anhydrobiosis in the tardigrade Hypsibius dujardini.</title>
        <authorList>
            <person name="Yoshida Y."/>
            <person name="Koutsovoulos G."/>
            <person name="Laetsch D."/>
            <person name="Stevens L."/>
            <person name="Kumar S."/>
            <person name="Horikawa D."/>
            <person name="Ishino K."/>
            <person name="Komine S."/>
            <person name="Tomita M."/>
            <person name="Blaxter M."/>
            <person name="Arakawa K."/>
        </authorList>
    </citation>
    <scope>NUCLEOTIDE SEQUENCE [LARGE SCALE GENOMIC DNA]</scope>
    <source>
        <strain evidence="4">Z151</strain>
    </source>
</reference>
<protein>
    <submittedName>
        <fullName evidence="3">CLIP-associating protein 1</fullName>
    </submittedName>
</protein>
<dbReference type="GO" id="GO:0005876">
    <property type="term" value="C:spindle microtubule"/>
    <property type="evidence" value="ECO:0007669"/>
    <property type="project" value="TreeGrafter"/>
</dbReference>
<dbReference type="InterPro" id="IPR024395">
    <property type="entry name" value="CLASP_N_dom"/>
</dbReference>
<name>A0A1W0X2I2_HYPEX</name>
<gene>
    <name evidence="3" type="ORF">BV898_04272</name>
</gene>
<dbReference type="SMART" id="SM01349">
    <property type="entry name" value="TOG"/>
    <property type="match status" value="1"/>
</dbReference>
<dbReference type="GO" id="GO:0005815">
    <property type="term" value="C:microtubule organizing center"/>
    <property type="evidence" value="ECO:0007669"/>
    <property type="project" value="TreeGrafter"/>
</dbReference>
<dbReference type="GO" id="GO:0005881">
    <property type="term" value="C:cytoplasmic microtubule"/>
    <property type="evidence" value="ECO:0007669"/>
    <property type="project" value="TreeGrafter"/>
</dbReference>
<feature type="region of interest" description="Disordered" evidence="1">
    <location>
        <begin position="1"/>
        <end position="35"/>
    </location>
</feature>
<accession>A0A1W0X2I2</accession>
<dbReference type="AlphaFoldDB" id="A0A1W0X2I2"/>
<dbReference type="SUPFAM" id="SSF48371">
    <property type="entry name" value="ARM repeat"/>
    <property type="match status" value="1"/>
</dbReference>
<evidence type="ECO:0000313" key="4">
    <source>
        <dbReference type="Proteomes" id="UP000192578"/>
    </source>
</evidence>
<dbReference type="InterPro" id="IPR011989">
    <property type="entry name" value="ARM-like"/>
</dbReference>
<feature type="region of interest" description="Disordered" evidence="1">
    <location>
        <begin position="638"/>
        <end position="716"/>
    </location>
</feature>
<dbReference type="Gene3D" id="1.25.10.10">
    <property type="entry name" value="Leucine-rich Repeat Variant"/>
    <property type="match status" value="3"/>
</dbReference>
<feature type="domain" description="TOG" evidence="2">
    <location>
        <begin position="70"/>
        <end position="307"/>
    </location>
</feature>
<evidence type="ECO:0000313" key="3">
    <source>
        <dbReference type="EMBL" id="OQV21693.1"/>
    </source>
</evidence>
<keyword evidence="4" id="KW-1185">Reference proteome</keyword>